<keyword evidence="8" id="KW-0966">Cell projection</keyword>
<evidence type="ECO:0000259" key="7">
    <source>
        <dbReference type="Pfam" id="PF07195"/>
    </source>
</evidence>
<sequence length="513" mass="55473">MRINGFSGMDIDSMVKSLMTAQRAPLDKLNQKKTILQWTRDSYRDMNIKIVDAKKKLAQFGLQSAMNTQASTVTGNTSAVKASAQATASSATMTVDVTKLATKSTLQTKDADKLIVAGSSPAVTATLSTTLAQLVNGTASGTYELNLNDRTMSFNNTDTISAVLGKINSSDANVTASYDEVSGRFSIVAKDFGTSNEIRFTDATKTAKSSTFLDLIKIYTDPASNTDPDPTKNNVIKASNASVTVTSDGAAKTFTPEGNTLTVNGVVLTLMGTTTLGGLATITTQPDPTTALSTIKSFVENYNDLINTFNTKVDEEKYRDFLPLTDDQRSNMKESEITEWEKKAKSGLLKNDGILNSAIASMREVITTHLGDLSSIGITTGSYYENGQLTVDENKLKSALQNNPDKVLSIFQGPSGSTNSGIYNELSNKYDNTLDLFVKKAGTSKFSSDTNMIYKTQSIMGDQLKDYNSRISNLQTRLKGIEDRYYKQFTAMETAMSKLQSQSSSLFGTQASS</sequence>
<evidence type="ECO:0000256" key="4">
    <source>
        <dbReference type="ARBA" id="ARBA00023143"/>
    </source>
</evidence>
<dbReference type="Pfam" id="PF02465">
    <property type="entry name" value="FliD_N"/>
    <property type="match status" value="1"/>
</dbReference>
<dbReference type="GO" id="GO:0009421">
    <property type="term" value="C:bacterial-type flagellum filament cap"/>
    <property type="evidence" value="ECO:0007669"/>
    <property type="project" value="InterPro"/>
</dbReference>
<proteinExistence type="inferred from homology"/>
<comment type="subcellular location">
    <subcellularLocation>
        <location evidence="5">Secreted</location>
    </subcellularLocation>
    <subcellularLocation>
        <location evidence="5">Bacterial flagellum</location>
    </subcellularLocation>
</comment>
<keyword evidence="8" id="KW-0282">Flagellum</keyword>
<dbReference type="GO" id="GO:0007155">
    <property type="term" value="P:cell adhesion"/>
    <property type="evidence" value="ECO:0007669"/>
    <property type="project" value="InterPro"/>
</dbReference>
<keyword evidence="9" id="KW-1185">Reference proteome</keyword>
<feature type="domain" description="Flagellar hook-associated protein 2 N-terminal" evidence="6">
    <location>
        <begin position="7"/>
        <end position="103"/>
    </location>
</feature>
<accession>A0A3S1DYR6</accession>
<dbReference type="GO" id="GO:0071973">
    <property type="term" value="P:bacterial-type flagellum-dependent cell motility"/>
    <property type="evidence" value="ECO:0007669"/>
    <property type="project" value="TreeGrafter"/>
</dbReference>
<dbReference type="GO" id="GO:0009424">
    <property type="term" value="C:bacterial-type flagellum hook"/>
    <property type="evidence" value="ECO:0007669"/>
    <property type="project" value="UniProtKB-UniRule"/>
</dbReference>
<dbReference type="Proteomes" id="UP000272464">
    <property type="component" value="Unassembled WGS sequence"/>
</dbReference>
<name>A0A3S1DYR6_9BACL</name>
<dbReference type="InterPro" id="IPR040026">
    <property type="entry name" value="FliD"/>
</dbReference>
<reference evidence="8 9" key="1">
    <citation type="submission" date="2018-12" db="EMBL/GenBank/DDBJ databases">
        <authorList>
            <person name="Sun L."/>
            <person name="Chen Z."/>
        </authorList>
    </citation>
    <scope>NUCLEOTIDE SEQUENCE [LARGE SCALE GENOMIC DNA]</scope>
    <source>
        <strain evidence="8 9">3-5-3</strain>
    </source>
</reference>
<evidence type="ECO:0000313" key="8">
    <source>
        <dbReference type="EMBL" id="RUT33264.1"/>
    </source>
</evidence>
<feature type="domain" description="Flagellar hook-associated protein 2 C-terminal" evidence="7">
    <location>
        <begin position="238"/>
        <end position="501"/>
    </location>
</feature>
<comment type="caution">
    <text evidence="8">The sequence shown here is derived from an EMBL/GenBank/DDBJ whole genome shotgun (WGS) entry which is preliminary data.</text>
</comment>
<evidence type="ECO:0000256" key="3">
    <source>
        <dbReference type="ARBA" id="ARBA00023054"/>
    </source>
</evidence>
<dbReference type="Pfam" id="PF07195">
    <property type="entry name" value="FliD_C"/>
    <property type="match status" value="1"/>
</dbReference>
<comment type="similarity">
    <text evidence="1 5">Belongs to the FliD family.</text>
</comment>
<dbReference type="InterPro" id="IPR010809">
    <property type="entry name" value="FliD_C"/>
</dbReference>
<comment type="function">
    <text evidence="5">Required for morphogenesis and for the elongation of the flagellar filament by facilitating polymerization of the flagellin monomers at the tip of growing filament. Forms a capping structure, which prevents flagellin subunits (transported through the central channel of the flagellum) from leaking out without polymerization at the distal end.</text>
</comment>
<dbReference type="EMBL" id="RZNX01000002">
    <property type="protein sequence ID" value="RUT33264.1"/>
    <property type="molecule type" value="Genomic_DNA"/>
</dbReference>
<dbReference type="PANTHER" id="PTHR30288">
    <property type="entry name" value="FLAGELLAR CAP/ASSEMBLY PROTEIN FLID"/>
    <property type="match status" value="1"/>
</dbReference>
<keyword evidence="3" id="KW-0175">Coiled coil</keyword>
<evidence type="ECO:0000259" key="6">
    <source>
        <dbReference type="Pfam" id="PF02465"/>
    </source>
</evidence>
<dbReference type="GO" id="GO:0005576">
    <property type="term" value="C:extracellular region"/>
    <property type="evidence" value="ECO:0007669"/>
    <property type="project" value="UniProtKB-SubCell"/>
</dbReference>
<keyword evidence="8" id="KW-0969">Cilium</keyword>
<gene>
    <name evidence="8" type="ORF">EJP77_06310</name>
</gene>
<comment type="subunit">
    <text evidence="2 5">Homopentamer.</text>
</comment>
<keyword evidence="5" id="KW-0964">Secreted</keyword>
<evidence type="ECO:0000256" key="5">
    <source>
        <dbReference type="RuleBase" id="RU362066"/>
    </source>
</evidence>
<organism evidence="8 9">
    <name type="scientific">Paenibacillus zeisoli</name>
    <dbReference type="NCBI Taxonomy" id="2496267"/>
    <lineage>
        <taxon>Bacteria</taxon>
        <taxon>Bacillati</taxon>
        <taxon>Bacillota</taxon>
        <taxon>Bacilli</taxon>
        <taxon>Bacillales</taxon>
        <taxon>Paenibacillaceae</taxon>
        <taxon>Paenibacillus</taxon>
    </lineage>
</organism>
<dbReference type="AlphaFoldDB" id="A0A3S1DYR6"/>
<protein>
    <recommendedName>
        <fullName evidence="5">Flagellar hook-associated protein 2</fullName>
        <shortName evidence="5">HAP2</shortName>
    </recommendedName>
    <alternativeName>
        <fullName evidence="5">Flagellar cap protein</fullName>
    </alternativeName>
</protein>
<dbReference type="OrthoDB" id="9776025at2"/>
<dbReference type="InterPro" id="IPR003481">
    <property type="entry name" value="FliD_N"/>
</dbReference>
<dbReference type="RefSeq" id="WP_127198379.1">
    <property type="nucleotide sequence ID" value="NZ_RZNX01000002.1"/>
</dbReference>
<evidence type="ECO:0000313" key="9">
    <source>
        <dbReference type="Proteomes" id="UP000272464"/>
    </source>
</evidence>
<dbReference type="PANTHER" id="PTHR30288:SF0">
    <property type="entry name" value="FLAGELLAR HOOK-ASSOCIATED PROTEIN 2"/>
    <property type="match status" value="1"/>
</dbReference>
<keyword evidence="4 5" id="KW-0975">Bacterial flagellum</keyword>
<evidence type="ECO:0000256" key="2">
    <source>
        <dbReference type="ARBA" id="ARBA00011255"/>
    </source>
</evidence>
<evidence type="ECO:0000256" key="1">
    <source>
        <dbReference type="ARBA" id="ARBA00009764"/>
    </source>
</evidence>